<keyword evidence="3" id="KW-0804">Transcription</keyword>
<dbReference type="GO" id="GO:0003700">
    <property type="term" value="F:DNA-binding transcription factor activity"/>
    <property type="evidence" value="ECO:0007669"/>
    <property type="project" value="InterPro"/>
</dbReference>
<sequence length="252" mass="27686">MTSEWNDRQRQIKEQLDIDGEVRIADLKERFQVTEMTLRRDLEKLEQSGLIRRTFGGAILLGKDIALKDRTGILAEEKARIGRKAASYIQPGEYIFLDGGTTTIEIARALKPGLAITVVTNALNVASELQEKQIPTIVSGGMILETTSTLFGPYAENLIGSMAYTRVFLGTTGISAQHGFSNSNMYEAEIKKAAIRQATEVTIVADHSKFGAKDFISFAHLGQAHRLITDRLPEAPLLEACKEAGMETIEAS</sequence>
<dbReference type="SUPFAM" id="SSF46785">
    <property type="entry name" value="Winged helix' DNA-binding domain"/>
    <property type="match status" value="1"/>
</dbReference>
<dbReference type="InterPro" id="IPR036390">
    <property type="entry name" value="WH_DNA-bd_sf"/>
</dbReference>
<dbReference type="Gene3D" id="3.40.50.1360">
    <property type="match status" value="1"/>
</dbReference>
<gene>
    <name evidence="5" type="ORF">GCM10010918_13400</name>
</gene>
<dbReference type="Pfam" id="PF08220">
    <property type="entry name" value="HTH_DeoR"/>
    <property type="match status" value="1"/>
</dbReference>
<evidence type="ECO:0000313" key="6">
    <source>
        <dbReference type="Proteomes" id="UP000600247"/>
    </source>
</evidence>
<dbReference type="Pfam" id="PF00455">
    <property type="entry name" value="DeoRC"/>
    <property type="match status" value="1"/>
</dbReference>
<keyword evidence="1" id="KW-0805">Transcription regulation</keyword>
<evidence type="ECO:0000259" key="4">
    <source>
        <dbReference type="PROSITE" id="PS51000"/>
    </source>
</evidence>
<dbReference type="InterPro" id="IPR037171">
    <property type="entry name" value="NagB/RpiA_transferase-like"/>
</dbReference>
<reference evidence="5 6" key="1">
    <citation type="journal article" date="2014" name="Int. J. Syst. Evol. Microbiol.">
        <title>Complete genome sequence of Corynebacterium casei LMG S-19264T (=DSM 44701T), isolated from a smear-ripened cheese.</title>
        <authorList>
            <consortium name="US DOE Joint Genome Institute (JGI-PGF)"/>
            <person name="Walter F."/>
            <person name="Albersmeier A."/>
            <person name="Kalinowski J."/>
            <person name="Ruckert C."/>
        </authorList>
    </citation>
    <scope>NUCLEOTIDE SEQUENCE [LARGE SCALE GENOMIC DNA]</scope>
    <source>
        <strain evidence="5 6">CGMCC 1.15286</strain>
    </source>
</reference>
<dbReference type="Proteomes" id="UP000600247">
    <property type="component" value="Unassembled WGS sequence"/>
</dbReference>
<dbReference type="InterPro" id="IPR018356">
    <property type="entry name" value="Tscrpt_reg_HTH_DeoR_CS"/>
</dbReference>
<dbReference type="InterPro" id="IPR050313">
    <property type="entry name" value="Carb_Metab_HTH_regulators"/>
</dbReference>
<dbReference type="PANTHER" id="PTHR30363:SF44">
    <property type="entry name" value="AGA OPERON TRANSCRIPTIONAL REPRESSOR-RELATED"/>
    <property type="match status" value="1"/>
</dbReference>
<dbReference type="InterPro" id="IPR001034">
    <property type="entry name" value="DeoR_HTH"/>
</dbReference>
<dbReference type="PROSITE" id="PS51000">
    <property type="entry name" value="HTH_DEOR_2"/>
    <property type="match status" value="1"/>
</dbReference>
<evidence type="ECO:0000313" key="5">
    <source>
        <dbReference type="EMBL" id="GGG61274.1"/>
    </source>
</evidence>
<dbReference type="SMART" id="SM00420">
    <property type="entry name" value="HTH_DEOR"/>
    <property type="match status" value="1"/>
</dbReference>
<keyword evidence="6" id="KW-1185">Reference proteome</keyword>
<organism evidence="5 6">
    <name type="scientific">Paenibacillus radicis</name>
    <name type="common">ex Gao et al. 2016</name>
    <dbReference type="NCBI Taxonomy" id="1737354"/>
    <lineage>
        <taxon>Bacteria</taxon>
        <taxon>Bacillati</taxon>
        <taxon>Bacillota</taxon>
        <taxon>Bacilli</taxon>
        <taxon>Bacillales</taxon>
        <taxon>Paenibacillaceae</taxon>
        <taxon>Paenibacillus</taxon>
    </lineage>
</organism>
<comment type="caution">
    <text evidence="5">The sequence shown here is derived from an EMBL/GenBank/DDBJ whole genome shotgun (WGS) entry which is preliminary data.</text>
</comment>
<proteinExistence type="predicted"/>
<dbReference type="InterPro" id="IPR014036">
    <property type="entry name" value="DeoR-like_C"/>
</dbReference>
<dbReference type="GO" id="GO:0003677">
    <property type="term" value="F:DNA binding"/>
    <property type="evidence" value="ECO:0007669"/>
    <property type="project" value="UniProtKB-KW"/>
</dbReference>
<accession>A0A917LX61</accession>
<dbReference type="PRINTS" id="PR00037">
    <property type="entry name" value="HTHLACR"/>
</dbReference>
<name>A0A917LX61_9BACL</name>
<dbReference type="RefSeq" id="WP_188888167.1">
    <property type="nucleotide sequence ID" value="NZ_BMHY01000002.1"/>
</dbReference>
<dbReference type="SUPFAM" id="SSF100950">
    <property type="entry name" value="NagB/RpiA/CoA transferase-like"/>
    <property type="match status" value="1"/>
</dbReference>
<evidence type="ECO:0000256" key="1">
    <source>
        <dbReference type="ARBA" id="ARBA00023015"/>
    </source>
</evidence>
<keyword evidence="2" id="KW-0238">DNA-binding</keyword>
<dbReference type="PROSITE" id="PS00894">
    <property type="entry name" value="HTH_DEOR_1"/>
    <property type="match status" value="1"/>
</dbReference>
<dbReference type="AlphaFoldDB" id="A0A917LX61"/>
<dbReference type="PANTHER" id="PTHR30363">
    <property type="entry name" value="HTH-TYPE TRANSCRIPTIONAL REGULATOR SRLR-RELATED"/>
    <property type="match status" value="1"/>
</dbReference>
<evidence type="ECO:0000256" key="2">
    <source>
        <dbReference type="ARBA" id="ARBA00023125"/>
    </source>
</evidence>
<protein>
    <submittedName>
        <fullName evidence="5">DeoR family transcriptional regulator</fullName>
    </submittedName>
</protein>
<feature type="domain" description="HTH deoR-type" evidence="4">
    <location>
        <begin position="5"/>
        <end position="60"/>
    </location>
</feature>
<dbReference type="EMBL" id="BMHY01000002">
    <property type="protein sequence ID" value="GGG61274.1"/>
    <property type="molecule type" value="Genomic_DNA"/>
</dbReference>
<dbReference type="SMART" id="SM01134">
    <property type="entry name" value="DeoRC"/>
    <property type="match status" value="1"/>
</dbReference>
<evidence type="ECO:0000256" key="3">
    <source>
        <dbReference type="ARBA" id="ARBA00023163"/>
    </source>
</evidence>